<keyword evidence="6" id="KW-1185">Reference proteome</keyword>
<dbReference type="InterPro" id="IPR033379">
    <property type="entry name" value="Acid_Pase_AS"/>
</dbReference>
<organism evidence="5 6">
    <name type="scientific">Salinomyces thailandicus</name>
    <dbReference type="NCBI Taxonomy" id="706561"/>
    <lineage>
        <taxon>Eukaryota</taxon>
        <taxon>Fungi</taxon>
        <taxon>Dikarya</taxon>
        <taxon>Ascomycota</taxon>
        <taxon>Pezizomycotina</taxon>
        <taxon>Dothideomycetes</taxon>
        <taxon>Dothideomycetidae</taxon>
        <taxon>Mycosphaerellales</taxon>
        <taxon>Teratosphaeriaceae</taxon>
        <taxon>Salinomyces</taxon>
    </lineage>
</organism>
<dbReference type="OrthoDB" id="10257284at2759"/>
<dbReference type="InterPro" id="IPR050645">
    <property type="entry name" value="Histidine_acid_phosphatase"/>
</dbReference>
<dbReference type="PANTHER" id="PTHR11567">
    <property type="entry name" value="ACID PHOSPHATASE-RELATED"/>
    <property type="match status" value="1"/>
</dbReference>
<dbReference type="InterPro" id="IPR029033">
    <property type="entry name" value="His_PPase_superfam"/>
</dbReference>
<comment type="similarity">
    <text evidence="1">Belongs to the histidine acid phosphatase family.</text>
</comment>
<comment type="caution">
    <text evidence="5">The sequence shown here is derived from an EMBL/GenBank/DDBJ whole genome shotgun (WGS) entry which is preliminary data.</text>
</comment>
<evidence type="ECO:0000256" key="4">
    <source>
        <dbReference type="SAM" id="MobiDB-lite"/>
    </source>
</evidence>
<dbReference type="EC" id="3.1.3.8" evidence="2"/>
<reference evidence="5 6" key="1">
    <citation type="submission" date="2017-03" db="EMBL/GenBank/DDBJ databases">
        <title>Genomes of endolithic fungi from Antarctica.</title>
        <authorList>
            <person name="Coleine C."/>
            <person name="Masonjones S."/>
            <person name="Stajich J.E."/>
        </authorList>
    </citation>
    <scope>NUCLEOTIDE SEQUENCE [LARGE SCALE GENOMIC DNA]</scope>
    <source>
        <strain evidence="5 6">CCFEE 6315</strain>
    </source>
</reference>
<gene>
    <name evidence="5" type="ORF">B0A50_06652</name>
</gene>
<accession>A0A4U0TRU3</accession>
<evidence type="ECO:0000256" key="2">
    <source>
        <dbReference type="ARBA" id="ARBA00012632"/>
    </source>
</evidence>
<proteinExistence type="inferred from homology"/>
<evidence type="ECO:0000256" key="3">
    <source>
        <dbReference type="ARBA" id="ARBA00022801"/>
    </source>
</evidence>
<dbReference type="GO" id="GO:0016158">
    <property type="term" value="F:inositol hexakisphosphate 3-phosphatase activity"/>
    <property type="evidence" value="ECO:0007669"/>
    <property type="project" value="UniProtKB-EC"/>
</dbReference>
<protein>
    <recommendedName>
        <fullName evidence="2">3-phytase</fullName>
        <ecNumber evidence="2">3.1.3.8</ecNumber>
    </recommendedName>
</protein>
<dbReference type="CDD" id="cd07061">
    <property type="entry name" value="HP_HAP_like"/>
    <property type="match status" value="1"/>
</dbReference>
<evidence type="ECO:0000313" key="6">
    <source>
        <dbReference type="Proteomes" id="UP000308549"/>
    </source>
</evidence>
<dbReference type="Gene3D" id="3.40.50.1240">
    <property type="entry name" value="Phosphoglycerate mutase-like"/>
    <property type="match status" value="1"/>
</dbReference>
<dbReference type="InterPro" id="IPR000560">
    <property type="entry name" value="His_Pase_clade-2"/>
</dbReference>
<evidence type="ECO:0000313" key="5">
    <source>
        <dbReference type="EMBL" id="TKA24495.1"/>
    </source>
</evidence>
<dbReference type="PROSITE" id="PS00616">
    <property type="entry name" value="HIS_ACID_PHOSPHAT_1"/>
    <property type="match status" value="1"/>
</dbReference>
<keyword evidence="3" id="KW-0378">Hydrolase</keyword>
<feature type="region of interest" description="Disordered" evidence="4">
    <location>
        <begin position="381"/>
        <end position="404"/>
    </location>
</feature>
<sequence>MTTLRPRTPYTEAELATLYPPHLQLQQVQILLRHGERTPISARFKNTGLPAYWPYCTAAKNLTNAVLTQEGGGFETLAWRRKLETLDPKNGGAPALARGPEGEAENICMPGELTDKGRETTLALGRRLRGLYVERLGFLPERFEGGGTVGLRSTVIPRALESVLQVFSGLYPKGLRDGASVPEVVMRGIADETLFPNEAGCKRFGQLAAGFAARAAGRWNESEEMGVVEKGIGKWMPEGVRVEGRPRLSGVMDTINATLAHGQGTKLPKEFYEDGVMRNVDRICTDEWFGGYQESKEYRRLGIGGLVGDVTQRMVEHVSGRTVVEEGKGRRFRMGLAGCHDTTIAATLASLGAFDVAKDTWPKYTSSIAFELFQKRPATNSTASSVMKDSSPTRPSLLSPRTPLASLPASAREHLNDYYVRLRYNDHPVTLPYCRQSPDRHLEGDPSFCTLAAFKAAADEVTPADWKRECGERLGEPAVPEVVERVLGMD</sequence>
<dbReference type="SUPFAM" id="SSF53254">
    <property type="entry name" value="Phosphoglycerate mutase-like"/>
    <property type="match status" value="1"/>
</dbReference>
<evidence type="ECO:0000256" key="1">
    <source>
        <dbReference type="ARBA" id="ARBA00005375"/>
    </source>
</evidence>
<dbReference type="Pfam" id="PF00328">
    <property type="entry name" value="His_Phos_2"/>
    <property type="match status" value="1"/>
</dbReference>
<dbReference type="AlphaFoldDB" id="A0A4U0TRU3"/>
<dbReference type="PANTHER" id="PTHR11567:SF110">
    <property type="entry name" value="2-PHOSPHOXYLOSE PHOSPHATASE 1"/>
    <property type="match status" value="1"/>
</dbReference>
<feature type="compositionally biased region" description="Low complexity" evidence="4">
    <location>
        <begin position="390"/>
        <end position="404"/>
    </location>
</feature>
<dbReference type="EMBL" id="NAJL01000043">
    <property type="protein sequence ID" value="TKA24495.1"/>
    <property type="molecule type" value="Genomic_DNA"/>
</dbReference>
<name>A0A4U0TRU3_9PEZI</name>
<dbReference type="Proteomes" id="UP000308549">
    <property type="component" value="Unassembled WGS sequence"/>
</dbReference>